<reference evidence="2 3" key="1">
    <citation type="submission" date="2021-05" db="EMBL/GenBank/DDBJ databases">
        <title>Novel Bacillus species.</title>
        <authorList>
            <person name="Liu G."/>
        </authorList>
    </citation>
    <scope>NUCLEOTIDE SEQUENCE [LARGE SCALE GENOMIC DNA]</scope>
    <source>
        <strain evidence="2 3">FJAT-49705</strain>
    </source>
</reference>
<feature type="transmembrane region" description="Helical" evidence="1">
    <location>
        <begin position="35"/>
        <end position="54"/>
    </location>
</feature>
<name>A0ABS5NXH5_9BACI</name>
<organism evidence="2 3">
    <name type="scientific">Cytobacillus citreus</name>
    <dbReference type="NCBI Taxonomy" id="2833586"/>
    <lineage>
        <taxon>Bacteria</taxon>
        <taxon>Bacillati</taxon>
        <taxon>Bacillota</taxon>
        <taxon>Bacilli</taxon>
        <taxon>Bacillales</taxon>
        <taxon>Bacillaceae</taxon>
        <taxon>Cytobacillus</taxon>
    </lineage>
</organism>
<sequence>MEKGVIMGCCSPNYRKIVNEDEDKVNEKGKESIPLFVKIISAVIIIGGLMIAFLI</sequence>
<evidence type="ECO:0000313" key="2">
    <source>
        <dbReference type="EMBL" id="MBS4192104.1"/>
    </source>
</evidence>
<keyword evidence="1" id="KW-1133">Transmembrane helix</keyword>
<protein>
    <submittedName>
        <fullName evidence="2">Uncharacterized protein</fullName>
    </submittedName>
</protein>
<evidence type="ECO:0000313" key="3">
    <source>
        <dbReference type="Proteomes" id="UP000681027"/>
    </source>
</evidence>
<dbReference type="Proteomes" id="UP000681027">
    <property type="component" value="Unassembled WGS sequence"/>
</dbReference>
<proteinExistence type="predicted"/>
<gene>
    <name evidence="2" type="ORF">KHA94_18220</name>
</gene>
<evidence type="ECO:0000256" key="1">
    <source>
        <dbReference type="SAM" id="Phobius"/>
    </source>
</evidence>
<keyword evidence="1" id="KW-0812">Transmembrane</keyword>
<dbReference type="RefSeq" id="WP_213103968.1">
    <property type="nucleotide sequence ID" value="NZ_JAGYPM010000004.1"/>
</dbReference>
<accession>A0ABS5NXH5</accession>
<keyword evidence="3" id="KW-1185">Reference proteome</keyword>
<comment type="caution">
    <text evidence="2">The sequence shown here is derived from an EMBL/GenBank/DDBJ whole genome shotgun (WGS) entry which is preliminary data.</text>
</comment>
<dbReference type="EMBL" id="JAGYPM010000004">
    <property type="protein sequence ID" value="MBS4192104.1"/>
    <property type="molecule type" value="Genomic_DNA"/>
</dbReference>
<keyword evidence="1" id="KW-0472">Membrane</keyword>